<dbReference type="AlphaFoldDB" id="A0A944GUB4"/>
<comment type="caution">
    <text evidence="2">The sequence shown here is derived from an EMBL/GenBank/DDBJ whole genome shotgun (WGS) entry which is preliminary data.</text>
</comment>
<dbReference type="Gene3D" id="3.40.630.30">
    <property type="match status" value="1"/>
</dbReference>
<evidence type="ECO:0000259" key="1">
    <source>
        <dbReference type="Pfam" id="PF13302"/>
    </source>
</evidence>
<dbReference type="PANTHER" id="PTHR43792:SF1">
    <property type="entry name" value="N-ACETYLTRANSFERASE DOMAIN-CONTAINING PROTEIN"/>
    <property type="match status" value="1"/>
</dbReference>
<evidence type="ECO:0000313" key="3">
    <source>
        <dbReference type="Proteomes" id="UP000705379"/>
    </source>
</evidence>
<organism evidence="2 3">
    <name type="scientific">Roseibium polysiphoniae</name>
    <dbReference type="NCBI Taxonomy" id="2571221"/>
    <lineage>
        <taxon>Bacteria</taxon>
        <taxon>Pseudomonadati</taxon>
        <taxon>Pseudomonadota</taxon>
        <taxon>Alphaproteobacteria</taxon>
        <taxon>Hyphomicrobiales</taxon>
        <taxon>Stappiaceae</taxon>
        <taxon>Roseibium</taxon>
    </lineage>
</organism>
<dbReference type="EMBL" id="QTKU01000003">
    <property type="protein sequence ID" value="MBS8261471.1"/>
    <property type="molecule type" value="Genomic_DNA"/>
</dbReference>
<dbReference type="InterPro" id="IPR051531">
    <property type="entry name" value="N-acetyltransferase"/>
</dbReference>
<feature type="domain" description="N-acetyltransferase" evidence="1">
    <location>
        <begin position="18"/>
        <end position="154"/>
    </location>
</feature>
<reference evidence="2" key="1">
    <citation type="submission" date="2018-08" db="EMBL/GenBank/DDBJ databases">
        <authorList>
            <person name="Jin W."/>
            <person name="Wang H."/>
            <person name="Yang Y."/>
            <person name="Li M."/>
            <person name="Liu J."/>
        </authorList>
    </citation>
    <scope>NUCLEOTIDE SEQUENCE</scope>
    <source>
        <strain evidence="2">AESS21</strain>
    </source>
</reference>
<dbReference type="GO" id="GO:0016747">
    <property type="term" value="F:acyltransferase activity, transferring groups other than amino-acyl groups"/>
    <property type="evidence" value="ECO:0007669"/>
    <property type="project" value="InterPro"/>
</dbReference>
<dbReference type="InterPro" id="IPR016181">
    <property type="entry name" value="Acyl_CoA_acyltransferase"/>
</dbReference>
<dbReference type="InterPro" id="IPR000182">
    <property type="entry name" value="GNAT_dom"/>
</dbReference>
<protein>
    <submittedName>
        <fullName evidence="2">N-acetyltransferase</fullName>
    </submittedName>
</protein>
<accession>A0A944GUB4</accession>
<dbReference type="PANTHER" id="PTHR43792">
    <property type="entry name" value="GNAT FAMILY, PUTATIVE (AFU_ORTHOLOGUE AFUA_3G00765)-RELATED-RELATED"/>
    <property type="match status" value="1"/>
</dbReference>
<sequence length="179" mass="19644">MEMSLPTLTGAPVLETQRLLLRVPSPSDFPAFLAYATSHRTAFTGGAKPEHAVFEKFASMIGHWALRGFGRFTITDRINGEALGHVGPFQLADEQLPELSWTIWSDAAEGKGIAFEAAQTVNHWLFGPMGWTEAIAEVHPDNHRSQTMARRLGGELWTDGPRAILPGGDVYRFTAQTIA</sequence>
<name>A0A944GUB4_9HYPH</name>
<gene>
    <name evidence="2" type="ORF">DYI23_14695</name>
</gene>
<proteinExistence type="predicted"/>
<dbReference type="RefSeq" id="WP_213216839.1">
    <property type="nucleotide sequence ID" value="NZ_JBDWBU010000126.1"/>
</dbReference>
<dbReference type="Proteomes" id="UP000705379">
    <property type="component" value="Unassembled WGS sequence"/>
</dbReference>
<dbReference type="Pfam" id="PF13302">
    <property type="entry name" value="Acetyltransf_3"/>
    <property type="match status" value="1"/>
</dbReference>
<dbReference type="SUPFAM" id="SSF55729">
    <property type="entry name" value="Acyl-CoA N-acyltransferases (Nat)"/>
    <property type="match status" value="1"/>
</dbReference>
<reference evidence="2" key="2">
    <citation type="journal article" date="2021" name="Microorganisms">
        <title>Bacterial Dimethylsulfoniopropionate Biosynthesis in the East China Sea.</title>
        <authorList>
            <person name="Liu J."/>
            <person name="Zhang Y."/>
            <person name="Liu J."/>
            <person name="Zhong H."/>
            <person name="Williams B.T."/>
            <person name="Zheng Y."/>
            <person name="Curson A.R.J."/>
            <person name="Sun C."/>
            <person name="Sun H."/>
            <person name="Song D."/>
            <person name="Wagner Mackenzie B."/>
            <person name="Bermejo Martinez A."/>
            <person name="Todd J.D."/>
            <person name="Zhang X.H."/>
        </authorList>
    </citation>
    <scope>NUCLEOTIDE SEQUENCE</scope>
    <source>
        <strain evidence="2">AESS21</strain>
    </source>
</reference>
<evidence type="ECO:0000313" key="2">
    <source>
        <dbReference type="EMBL" id="MBS8261471.1"/>
    </source>
</evidence>